<dbReference type="AlphaFoldDB" id="A0A699VU35"/>
<dbReference type="EMBL" id="BKCJ011472030">
    <property type="protein sequence ID" value="GFD36451.1"/>
    <property type="molecule type" value="Genomic_DNA"/>
</dbReference>
<proteinExistence type="predicted"/>
<comment type="caution">
    <text evidence="1">The sequence shown here is derived from an EMBL/GenBank/DDBJ whole genome shotgun (WGS) entry which is preliminary data.</text>
</comment>
<accession>A0A699VU35</accession>
<name>A0A699VU35_TANCI</name>
<evidence type="ECO:0000313" key="1">
    <source>
        <dbReference type="EMBL" id="GFD36451.1"/>
    </source>
</evidence>
<organism evidence="1">
    <name type="scientific">Tanacetum cinerariifolium</name>
    <name type="common">Dalmatian daisy</name>
    <name type="synonym">Chrysanthemum cinerariifolium</name>
    <dbReference type="NCBI Taxonomy" id="118510"/>
    <lineage>
        <taxon>Eukaryota</taxon>
        <taxon>Viridiplantae</taxon>
        <taxon>Streptophyta</taxon>
        <taxon>Embryophyta</taxon>
        <taxon>Tracheophyta</taxon>
        <taxon>Spermatophyta</taxon>
        <taxon>Magnoliopsida</taxon>
        <taxon>eudicotyledons</taxon>
        <taxon>Gunneridae</taxon>
        <taxon>Pentapetalae</taxon>
        <taxon>asterids</taxon>
        <taxon>campanulids</taxon>
        <taxon>Asterales</taxon>
        <taxon>Asteraceae</taxon>
        <taxon>Asteroideae</taxon>
        <taxon>Anthemideae</taxon>
        <taxon>Anthemidinae</taxon>
        <taxon>Tanacetum</taxon>
    </lineage>
</organism>
<feature type="non-terminal residue" evidence="1">
    <location>
        <position position="52"/>
    </location>
</feature>
<reference evidence="1" key="1">
    <citation type="journal article" date="2019" name="Sci. Rep.">
        <title>Draft genome of Tanacetum cinerariifolium, the natural source of mosquito coil.</title>
        <authorList>
            <person name="Yamashiro T."/>
            <person name="Shiraishi A."/>
            <person name="Satake H."/>
            <person name="Nakayama K."/>
        </authorList>
    </citation>
    <scope>NUCLEOTIDE SEQUENCE</scope>
</reference>
<sequence>MRLDGEEAVVERLSSDTEEIRFDEGQAAAARVVPTATVSIPTGNRVVPTAST</sequence>
<gene>
    <name evidence="1" type="ORF">Tci_908420</name>
</gene>
<protein>
    <submittedName>
        <fullName evidence="1">Uncharacterized protein</fullName>
    </submittedName>
</protein>